<feature type="region of interest" description="Disordered" evidence="1">
    <location>
        <begin position="265"/>
        <end position="320"/>
    </location>
</feature>
<dbReference type="EMBL" id="JACEFO010001822">
    <property type="protein sequence ID" value="KAF8701164.1"/>
    <property type="molecule type" value="Genomic_DNA"/>
</dbReference>
<dbReference type="OrthoDB" id="692618at2759"/>
<feature type="compositionally biased region" description="Basic and acidic residues" evidence="1">
    <location>
        <begin position="62"/>
        <end position="73"/>
    </location>
</feature>
<evidence type="ECO:0000313" key="3">
    <source>
        <dbReference type="Proteomes" id="UP000636709"/>
    </source>
</evidence>
<evidence type="ECO:0000313" key="2">
    <source>
        <dbReference type="EMBL" id="KAF8701164.1"/>
    </source>
</evidence>
<feature type="compositionally biased region" description="Basic and acidic residues" evidence="1">
    <location>
        <begin position="358"/>
        <end position="386"/>
    </location>
</feature>
<reference evidence="2" key="1">
    <citation type="submission" date="2020-07" db="EMBL/GenBank/DDBJ databases">
        <title>Genome sequence and genetic diversity analysis of an under-domesticated orphan crop, white fonio (Digitaria exilis).</title>
        <authorList>
            <person name="Bennetzen J.L."/>
            <person name="Chen S."/>
            <person name="Ma X."/>
            <person name="Wang X."/>
            <person name="Yssel A.E.J."/>
            <person name="Chaluvadi S.R."/>
            <person name="Johnson M."/>
            <person name="Gangashetty P."/>
            <person name="Hamidou F."/>
            <person name="Sanogo M.D."/>
            <person name="Zwaenepoel A."/>
            <person name="Wallace J."/>
            <person name="Van De Peer Y."/>
            <person name="Van Deynze A."/>
        </authorList>
    </citation>
    <scope>NUCLEOTIDE SEQUENCE</scope>
    <source>
        <tissue evidence="2">Leaves</tissue>
    </source>
</reference>
<comment type="caution">
    <text evidence="2">The sequence shown here is derived from an EMBL/GenBank/DDBJ whole genome shotgun (WGS) entry which is preliminary data.</text>
</comment>
<feature type="compositionally biased region" description="Acidic residues" evidence="1">
    <location>
        <begin position="285"/>
        <end position="300"/>
    </location>
</feature>
<proteinExistence type="predicted"/>
<organism evidence="2 3">
    <name type="scientific">Digitaria exilis</name>
    <dbReference type="NCBI Taxonomy" id="1010633"/>
    <lineage>
        <taxon>Eukaryota</taxon>
        <taxon>Viridiplantae</taxon>
        <taxon>Streptophyta</taxon>
        <taxon>Embryophyta</taxon>
        <taxon>Tracheophyta</taxon>
        <taxon>Spermatophyta</taxon>
        <taxon>Magnoliopsida</taxon>
        <taxon>Liliopsida</taxon>
        <taxon>Poales</taxon>
        <taxon>Poaceae</taxon>
        <taxon>PACMAD clade</taxon>
        <taxon>Panicoideae</taxon>
        <taxon>Panicodae</taxon>
        <taxon>Paniceae</taxon>
        <taxon>Anthephorinae</taxon>
        <taxon>Digitaria</taxon>
    </lineage>
</organism>
<feature type="compositionally biased region" description="Basic and acidic residues" evidence="1">
    <location>
        <begin position="310"/>
        <end position="320"/>
    </location>
</feature>
<gene>
    <name evidence="2" type="ORF">HU200_033826</name>
</gene>
<dbReference type="AlphaFoldDB" id="A0A835BL53"/>
<feature type="region of interest" description="Disordered" evidence="1">
    <location>
        <begin position="351"/>
        <end position="386"/>
    </location>
</feature>
<sequence length="560" mass="60337">MACFVLVDNVDDVESVAAPAAGELACALRLLRPLRGQHASPHPAEVEPSRPERQQQRHWHAHPVERRHVDPRRLLRPRAAPQHPAPGRLRAVPQLGQSQQRQRRRREPQDGLVRREHPRPGATHRHRERARHDAERRTEAEPDARHEARPLRPPGAQLVPDASRHGAPERVREDVYERGGLDEHPHCRHRRLGVDEHAAEEHHDLVPPPLQAHRHAAVHAQPHQAPPLALPGRRWRRLLLLLVLGVVAVAMGGGGAVHSAEVDVGHEAEEEVEVGPGAAERDAADAEAEDVDEEVVDGDVEEQRGAGAVGERERDGLGAEVDADRVEEALHREVREAAQDVGVRRGGDVGVLAGGDEDAVHGHPEHGDGHGRGQEHQDGAPERGADEVRAPGAERLAAHGVHPAGEAGEDGVAGDVGEAEGEGASGEGELAEAAEEHHGHEGAHVEEDPGADHWPGEAEDGGHLGEEAAGSWPWAVMELRVGVGGRREERPVVALRRLRAVALGHGRGSSARLREVSVTAAAAASSGLFAAEGPEVCVLLLWWQGRELACQCIYSRCLPA</sequence>
<keyword evidence="3" id="KW-1185">Reference proteome</keyword>
<feature type="region of interest" description="Disordered" evidence="1">
    <location>
        <begin position="38"/>
        <end position="169"/>
    </location>
</feature>
<accession>A0A835BL53</accession>
<evidence type="ECO:0000256" key="1">
    <source>
        <dbReference type="SAM" id="MobiDB-lite"/>
    </source>
</evidence>
<name>A0A835BL53_9POAL</name>
<dbReference type="Proteomes" id="UP000636709">
    <property type="component" value="Unassembled WGS sequence"/>
</dbReference>
<feature type="compositionally biased region" description="Basic and acidic residues" evidence="1">
    <location>
        <begin position="130"/>
        <end position="150"/>
    </location>
</feature>
<feature type="compositionally biased region" description="Basic and acidic residues" evidence="1">
    <location>
        <begin position="44"/>
        <end position="55"/>
    </location>
</feature>
<feature type="compositionally biased region" description="Basic and acidic residues" evidence="1">
    <location>
        <begin position="434"/>
        <end position="466"/>
    </location>
</feature>
<feature type="compositionally biased region" description="Low complexity" evidence="1">
    <location>
        <begin position="77"/>
        <end position="100"/>
    </location>
</feature>
<feature type="compositionally biased region" description="Basic and acidic residues" evidence="1">
    <location>
        <begin position="107"/>
        <end position="119"/>
    </location>
</feature>
<feature type="region of interest" description="Disordered" evidence="1">
    <location>
        <begin position="400"/>
        <end position="468"/>
    </location>
</feature>
<protein>
    <submittedName>
        <fullName evidence="2">Uncharacterized protein</fullName>
    </submittedName>
</protein>